<feature type="compositionally biased region" description="Acidic residues" evidence="4">
    <location>
        <begin position="665"/>
        <end position="674"/>
    </location>
</feature>
<dbReference type="InterPro" id="IPR008937">
    <property type="entry name" value="Ras-like_GEF"/>
</dbReference>
<proteinExistence type="predicted"/>
<dbReference type="CDD" id="cd06224">
    <property type="entry name" value="REM"/>
    <property type="match status" value="1"/>
</dbReference>
<dbReference type="CDD" id="cd00155">
    <property type="entry name" value="RasGEF"/>
    <property type="match status" value="1"/>
</dbReference>
<dbReference type="Pfam" id="PF00617">
    <property type="entry name" value="RasGEF"/>
    <property type="match status" value="1"/>
</dbReference>
<dbReference type="InterPro" id="IPR000651">
    <property type="entry name" value="Ras-like_Gua-exchang_fac_N"/>
</dbReference>
<dbReference type="SMART" id="SM00229">
    <property type="entry name" value="RasGEFN"/>
    <property type="match status" value="1"/>
</dbReference>
<keyword evidence="1 3" id="KW-0344">Guanine-nucleotide releasing factor</keyword>
<feature type="compositionally biased region" description="Pro residues" evidence="4">
    <location>
        <begin position="185"/>
        <end position="194"/>
    </location>
</feature>
<dbReference type="Gene3D" id="1.20.870.10">
    <property type="entry name" value="Son of sevenless (SoS) protein Chain: S domain 1"/>
    <property type="match status" value="1"/>
</dbReference>
<feature type="compositionally biased region" description="Polar residues" evidence="4">
    <location>
        <begin position="423"/>
        <end position="435"/>
    </location>
</feature>
<dbReference type="AlphaFoldDB" id="A0A665TY48"/>
<feature type="region of interest" description="Disordered" evidence="4">
    <location>
        <begin position="574"/>
        <end position="610"/>
    </location>
</feature>
<feature type="compositionally biased region" description="Polar residues" evidence="4">
    <location>
        <begin position="333"/>
        <end position="356"/>
    </location>
</feature>
<dbReference type="PROSITE" id="PS00720">
    <property type="entry name" value="RASGEF"/>
    <property type="match status" value="1"/>
</dbReference>
<evidence type="ECO:0000256" key="2">
    <source>
        <dbReference type="ARBA" id="ARBA00083313"/>
    </source>
</evidence>
<sequence>MSGKIESKQDSQRSHLSSFTMKLMDKFHSPKIKRTPSKKGKQVQPEPAAKSTEKPANKKVSRLEEHEKEVVSALRYFKTIVDKMVVEKKVLEMLPGSASKVLEAILPLVQVEARVQHSSALSSCHNRVYQSLANLIRWADQVMLDGIDLEDKENVASVTSVIKAVLDGVKELVKLTIEKQEQPSPTTPNKPAPPAATAETSVSSEVPLIDREQEVPTKTAPAAAPAEAAPEIPDEDVAPPKPPLPEAKMAELSPPPALPPKKRQSAPSPTRVAVVAPMSRGSSLPCSVHRQQQDYEQEFLQRRFSGGSQSYGGDSPRLSPCSSMGKLSKSDEQLSSMEQDSGQCSRNTSCETLDNTENYDPDYDFLHQDLSVGENLPPIPVGGCLSPLPESHSESSSPVPGQHPSHPRFSASPPQQPPEYWTPQPNQSNPLQSCRMSAPPALPQKKWRSTQTSPFPDVGSRVLYERYPSQYDNLSEEELHPTPPFPLFTPISPMPQTNGGVFVAQYIASENADVPASPPPLPEKKSRHILQYMQFVEDYSEPQPSVFYQMPQSESIYEQRNKRFQEVYGFNDSFSSTDSVHEPLQPPALPPKQRQLSECANDEGGEGEYVNLYSSSQANGELPHSLRETIAADDVLQDPAPQTPSTKSKEALEKERRQKSSESAGSDEEDVDELSLIDHKEIMNRITLKQENDDGPDVRAGSGDILLVHATETDRKDLVLYCEAFLTTYRTFITPEDLIKKLHYRYTSFCHSPDTFKKRVSKNTFFVLVRVVDELCLVELTEDILKQLMDLVFTLVCNGELSLARVLRKNILDKVEQKKLLRYTNSLKPLAARGVSARPGTLHDFRSHEIADQLTLLDAELFYKIEIPEVLLWAKEQNEEKSPNLTQFTEHFNNMSYWVRSLIIQQEKAQDREKLLLKFIKIMKHLRKLNNFNSYLAILSALDSAPIRRLEWQKQTSEGLEEYCTLIDSSSSFRAYRAALAEVEPPCIPYLGLILQDLTFVHLGNPDLIDGKVNFSKRWQQFNILDSMRRFQQVHYELKRNEDIVSFFNDFSDHLAEEALWELSLKIKPRNIARRKTDREEKT</sequence>
<accession>A0A665TY48</accession>
<keyword evidence="8" id="KW-1185">Reference proteome</keyword>
<dbReference type="PANTHER" id="PTHR23113:SF224">
    <property type="entry name" value="RAP GUANINE NUCLEOTIDE EXCHANGE FACTOR 1"/>
    <property type="match status" value="1"/>
</dbReference>
<dbReference type="Proteomes" id="UP000472264">
    <property type="component" value="Chromosome 12"/>
</dbReference>
<dbReference type="InterPro" id="IPR019804">
    <property type="entry name" value="Ras_G-nucl-exch_fac_CS"/>
</dbReference>
<dbReference type="Pfam" id="PF00618">
    <property type="entry name" value="RasGEF_N"/>
    <property type="match status" value="1"/>
</dbReference>
<dbReference type="GO" id="GO:0007265">
    <property type="term" value="P:Ras protein signal transduction"/>
    <property type="evidence" value="ECO:0007669"/>
    <property type="project" value="TreeGrafter"/>
</dbReference>
<evidence type="ECO:0000256" key="3">
    <source>
        <dbReference type="PROSITE-ProRule" id="PRU00168"/>
    </source>
</evidence>
<feature type="compositionally biased region" description="Low complexity" evidence="4">
    <location>
        <begin position="385"/>
        <end position="398"/>
    </location>
</feature>
<feature type="region of interest" description="Disordered" evidence="4">
    <location>
        <begin position="177"/>
        <end position="455"/>
    </location>
</feature>
<dbReference type="InterPro" id="IPR001895">
    <property type="entry name" value="RASGEF_cat_dom"/>
</dbReference>
<feature type="region of interest" description="Disordered" evidence="4">
    <location>
        <begin position="634"/>
        <end position="674"/>
    </location>
</feature>
<evidence type="ECO:0000256" key="4">
    <source>
        <dbReference type="SAM" id="MobiDB-lite"/>
    </source>
</evidence>
<dbReference type="SUPFAM" id="SSF48366">
    <property type="entry name" value="Ras GEF"/>
    <property type="match status" value="1"/>
</dbReference>
<evidence type="ECO:0000259" key="5">
    <source>
        <dbReference type="PROSITE" id="PS50009"/>
    </source>
</evidence>
<dbReference type="Ensembl" id="ENSENLT00000012396.1">
    <property type="protein sequence ID" value="ENSENLP00000011889.1"/>
    <property type="gene ID" value="ENSENLG00000004226.1"/>
</dbReference>
<evidence type="ECO:0000259" key="6">
    <source>
        <dbReference type="PROSITE" id="PS50212"/>
    </source>
</evidence>
<feature type="compositionally biased region" description="Basic residues" evidence="4">
    <location>
        <begin position="29"/>
        <end position="41"/>
    </location>
</feature>
<dbReference type="InterPro" id="IPR023578">
    <property type="entry name" value="Ras_GEF_dom_sf"/>
</dbReference>
<dbReference type="PANTHER" id="PTHR23113">
    <property type="entry name" value="GUANINE NUCLEOTIDE EXCHANGE FACTOR"/>
    <property type="match status" value="1"/>
</dbReference>
<feature type="region of interest" description="Disordered" evidence="4">
    <location>
        <begin position="25"/>
        <end position="64"/>
    </location>
</feature>
<dbReference type="PROSITE" id="PS50212">
    <property type="entry name" value="RASGEF_NTER"/>
    <property type="match status" value="1"/>
</dbReference>
<organism evidence="7 8">
    <name type="scientific">Echeneis naucrates</name>
    <name type="common">Live sharksucker</name>
    <dbReference type="NCBI Taxonomy" id="173247"/>
    <lineage>
        <taxon>Eukaryota</taxon>
        <taxon>Metazoa</taxon>
        <taxon>Chordata</taxon>
        <taxon>Craniata</taxon>
        <taxon>Vertebrata</taxon>
        <taxon>Euteleostomi</taxon>
        <taxon>Actinopterygii</taxon>
        <taxon>Neopterygii</taxon>
        <taxon>Teleostei</taxon>
        <taxon>Neoteleostei</taxon>
        <taxon>Acanthomorphata</taxon>
        <taxon>Carangaria</taxon>
        <taxon>Carangiformes</taxon>
        <taxon>Echeneidae</taxon>
        <taxon>Echeneis</taxon>
    </lineage>
</organism>
<reference evidence="7" key="3">
    <citation type="submission" date="2025-09" db="UniProtKB">
        <authorList>
            <consortium name="Ensembl"/>
        </authorList>
    </citation>
    <scope>IDENTIFICATION</scope>
</reference>
<dbReference type="GO" id="GO:0005886">
    <property type="term" value="C:plasma membrane"/>
    <property type="evidence" value="ECO:0007669"/>
    <property type="project" value="TreeGrafter"/>
</dbReference>
<dbReference type="InterPro" id="IPR036964">
    <property type="entry name" value="RASGEF_cat_dom_sf"/>
</dbReference>
<dbReference type="Gene3D" id="1.10.840.10">
    <property type="entry name" value="Ras guanine-nucleotide exchange factors catalytic domain"/>
    <property type="match status" value="1"/>
</dbReference>
<feature type="region of interest" description="Disordered" evidence="4">
    <location>
        <begin position="473"/>
        <end position="492"/>
    </location>
</feature>
<feature type="compositionally biased region" description="Basic and acidic residues" evidence="4">
    <location>
        <begin position="1"/>
        <end position="13"/>
    </location>
</feature>
<dbReference type="PROSITE" id="PS50009">
    <property type="entry name" value="RASGEF_CAT"/>
    <property type="match status" value="1"/>
</dbReference>
<feature type="domain" description="Ras-GEF" evidence="5">
    <location>
        <begin position="846"/>
        <end position="1070"/>
    </location>
</feature>
<feature type="compositionally biased region" description="Low complexity" evidence="4">
    <location>
        <begin position="216"/>
        <end position="231"/>
    </location>
</feature>
<evidence type="ECO:0000313" key="8">
    <source>
        <dbReference type="Proteomes" id="UP000472264"/>
    </source>
</evidence>
<feature type="compositionally biased region" description="Low complexity" evidence="4">
    <location>
        <begin position="195"/>
        <end position="204"/>
    </location>
</feature>
<reference evidence="7" key="1">
    <citation type="submission" date="2021-04" db="EMBL/GenBank/DDBJ databases">
        <authorList>
            <consortium name="Wellcome Sanger Institute Data Sharing"/>
        </authorList>
    </citation>
    <scope>NUCLEOTIDE SEQUENCE [LARGE SCALE GENOMIC DNA]</scope>
</reference>
<protein>
    <recommendedName>
        <fullName evidence="2">CRK SH3-binding GNRP</fullName>
    </recommendedName>
</protein>
<dbReference type="FunFam" id="1.10.840.10:FF:000009">
    <property type="entry name" value="rap guanine nucleotide exchange factor 1"/>
    <property type="match status" value="1"/>
</dbReference>
<feature type="compositionally biased region" description="Basic and acidic residues" evidence="4">
    <location>
        <begin position="647"/>
        <end position="660"/>
    </location>
</feature>
<reference evidence="7" key="2">
    <citation type="submission" date="2025-08" db="UniProtKB">
        <authorList>
            <consortium name="Ensembl"/>
        </authorList>
    </citation>
    <scope>IDENTIFICATION</scope>
</reference>
<evidence type="ECO:0000256" key="1">
    <source>
        <dbReference type="ARBA" id="ARBA00022658"/>
    </source>
</evidence>
<feature type="region of interest" description="Disordered" evidence="4">
    <location>
        <begin position="1"/>
        <end position="20"/>
    </location>
</feature>
<name>A0A665TY48_ECHNA</name>
<dbReference type="GO" id="GO:0005085">
    <property type="term" value="F:guanyl-nucleotide exchange factor activity"/>
    <property type="evidence" value="ECO:0007669"/>
    <property type="project" value="UniProtKB-KW"/>
</dbReference>
<dbReference type="SMART" id="SM00147">
    <property type="entry name" value="RasGEF"/>
    <property type="match status" value="1"/>
</dbReference>
<feature type="compositionally biased region" description="Basic and acidic residues" evidence="4">
    <location>
        <begin position="51"/>
        <end position="64"/>
    </location>
</feature>
<evidence type="ECO:0000313" key="7">
    <source>
        <dbReference type="Ensembl" id="ENSENLP00000011889.1"/>
    </source>
</evidence>
<gene>
    <name evidence="7" type="primary">rapgef1b</name>
</gene>
<feature type="domain" description="N-terminal Ras-GEF" evidence="6">
    <location>
        <begin position="694"/>
        <end position="816"/>
    </location>
</feature>